<dbReference type="Pfam" id="PF16745">
    <property type="entry name" value="RsgA_N"/>
    <property type="match status" value="1"/>
</dbReference>
<dbReference type="NCBIfam" id="TIGR00157">
    <property type="entry name" value="ribosome small subunit-dependent GTPase A"/>
    <property type="match status" value="1"/>
</dbReference>
<dbReference type="InterPro" id="IPR012340">
    <property type="entry name" value="NA-bd_OB-fold"/>
</dbReference>
<dbReference type="InterPro" id="IPR027417">
    <property type="entry name" value="P-loop_NTPase"/>
</dbReference>
<feature type="binding site" evidence="10">
    <location>
        <position position="259"/>
    </location>
    <ligand>
        <name>Zn(2+)</name>
        <dbReference type="ChEBI" id="CHEBI:29105"/>
    </ligand>
</feature>
<dbReference type="RefSeq" id="WP_046159905.1">
    <property type="nucleotide sequence ID" value="NZ_ABXP02000078.1"/>
</dbReference>
<keyword evidence="2 10" id="KW-0690">Ribosome biogenesis</keyword>
<dbReference type="GO" id="GO:0003924">
    <property type="term" value="F:GTPase activity"/>
    <property type="evidence" value="ECO:0007669"/>
    <property type="project" value="UniProtKB-UniRule"/>
</dbReference>
<keyword evidence="5 10" id="KW-0547">Nucleotide-binding</keyword>
<dbReference type="PROSITE" id="PS50936">
    <property type="entry name" value="ENGC_GTPASE"/>
    <property type="match status" value="1"/>
</dbReference>
<organism evidence="13 14">
    <name type="scientific">Caldanaerobacter subterraneus subsp. pacificus DSM 12653</name>
    <dbReference type="NCBI Taxonomy" id="391606"/>
    <lineage>
        <taxon>Bacteria</taxon>
        <taxon>Bacillati</taxon>
        <taxon>Bacillota</taxon>
        <taxon>Clostridia</taxon>
        <taxon>Thermoanaerobacterales</taxon>
        <taxon>Thermoanaerobacteraceae</taxon>
        <taxon>Caldanaerobacter</taxon>
    </lineage>
</organism>
<evidence type="ECO:0000313" key="14">
    <source>
        <dbReference type="Proteomes" id="UP000010146"/>
    </source>
</evidence>
<dbReference type="InterPro" id="IPR030378">
    <property type="entry name" value="G_CP_dom"/>
</dbReference>
<dbReference type="PANTHER" id="PTHR32120:SF11">
    <property type="entry name" value="SMALL RIBOSOMAL SUBUNIT BIOGENESIS GTPASE RSGA 1, MITOCHONDRIAL-RELATED"/>
    <property type="match status" value="1"/>
</dbReference>
<dbReference type="Proteomes" id="UP000010146">
    <property type="component" value="Unassembled WGS sequence"/>
</dbReference>
<evidence type="ECO:0000313" key="13">
    <source>
        <dbReference type="EMBL" id="KKC29566.1"/>
    </source>
</evidence>
<dbReference type="Pfam" id="PF03193">
    <property type="entry name" value="RsgA_GTPase"/>
    <property type="match status" value="1"/>
</dbReference>
<evidence type="ECO:0000256" key="8">
    <source>
        <dbReference type="ARBA" id="ARBA00022884"/>
    </source>
</evidence>
<dbReference type="EMBL" id="ABXP02000078">
    <property type="protein sequence ID" value="KKC29566.1"/>
    <property type="molecule type" value="Genomic_DNA"/>
</dbReference>
<comment type="subunit">
    <text evidence="10">Monomer. Associates with 30S ribosomal subunit, binds 16S rRNA.</text>
</comment>
<gene>
    <name evidence="10" type="primary">rsgA</name>
    <name evidence="13" type="ORF">CDSM653_01416</name>
</gene>
<comment type="caution">
    <text evidence="13">The sequence shown here is derived from an EMBL/GenBank/DDBJ whole genome shotgun (WGS) entry which is preliminary data.</text>
</comment>
<protein>
    <recommendedName>
        <fullName evidence="10">Small ribosomal subunit biogenesis GTPase RsgA</fullName>
        <ecNumber evidence="10">3.6.1.-</ecNumber>
    </recommendedName>
</protein>
<keyword evidence="8 10" id="KW-0694">RNA-binding</keyword>
<dbReference type="GO" id="GO:0005525">
    <property type="term" value="F:GTP binding"/>
    <property type="evidence" value="ECO:0007669"/>
    <property type="project" value="UniProtKB-UniRule"/>
</dbReference>
<keyword evidence="3 10" id="KW-0479">Metal-binding</keyword>
<evidence type="ECO:0000259" key="11">
    <source>
        <dbReference type="PROSITE" id="PS50936"/>
    </source>
</evidence>
<accession>A0A0F5PMF4</accession>
<evidence type="ECO:0000256" key="9">
    <source>
        <dbReference type="ARBA" id="ARBA00023134"/>
    </source>
</evidence>
<feature type="domain" description="CP-type G" evidence="12">
    <location>
        <begin position="65"/>
        <end position="223"/>
    </location>
</feature>
<evidence type="ECO:0000256" key="10">
    <source>
        <dbReference type="HAMAP-Rule" id="MF_01820"/>
    </source>
</evidence>
<reference evidence="13 14" key="1">
    <citation type="submission" date="2008-07" db="EMBL/GenBank/DDBJ databases">
        <authorList>
            <person name="Gonzalez J."/>
            <person name="Sokolova T."/>
            <person name="Ferriera S."/>
            <person name="Johnson J."/>
            <person name="Kravitz S."/>
            <person name="Beeson K."/>
            <person name="Sutton G."/>
            <person name="Rogers Y.-H."/>
            <person name="Friedman R."/>
            <person name="Frazier M."/>
            <person name="Venter J.C."/>
        </authorList>
    </citation>
    <scope>NUCLEOTIDE SEQUENCE [LARGE SCALE GENOMIC DNA]</scope>
    <source>
        <strain evidence="13 14">DSM 12653</strain>
    </source>
</reference>
<dbReference type="InterPro" id="IPR031944">
    <property type="entry name" value="RsgA_N"/>
</dbReference>
<dbReference type="HAMAP" id="MF_01820">
    <property type="entry name" value="GTPase_RsgA"/>
    <property type="match status" value="1"/>
</dbReference>
<keyword evidence="1 10" id="KW-0963">Cytoplasm</keyword>
<dbReference type="PANTHER" id="PTHR32120">
    <property type="entry name" value="SMALL RIBOSOMAL SUBUNIT BIOGENESIS GTPASE RSGA"/>
    <property type="match status" value="1"/>
</dbReference>
<feature type="binding site" evidence="10">
    <location>
        <begin position="114"/>
        <end position="117"/>
    </location>
    <ligand>
        <name>GTP</name>
        <dbReference type="ChEBI" id="CHEBI:37565"/>
    </ligand>
</feature>
<dbReference type="SUPFAM" id="SSF50249">
    <property type="entry name" value="Nucleic acid-binding proteins"/>
    <property type="match status" value="1"/>
</dbReference>
<dbReference type="CDD" id="cd01854">
    <property type="entry name" value="YjeQ_EngC"/>
    <property type="match status" value="1"/>
</dbReference>
<dbReference type="InterPro" id="IPR004881">
    <property type="entry name" value="Ribosome_biogen_GTPase_RsgA"/>
</dbReference>
<keyword evidence="6 10" id="KW-0378">Hydrolase</keyword>
<evidence type="ECO:0000256" key="4">
    <source>
        <dbReference type="ARBA" id="ARBA00022730"/>
    </source>
</evidence>
<dbReference type="AlphaFoldDB" id="A0A0F5PMF4"/>
<comment type="subcellular location">
    <subcellularLocation>
        <location evidence="10">Cytoplasm</location>
    </subcellularLocation>
</comment>
<feature type="binding site" evidence="10">
    <location>
        <position position="253"/>
    </location>
    <ligand>
        <name>Zn(2+)</name>
        <dbReference type="ChEBI" id="CHEBI:29105"/>
    </ligand>
</feature>
<dbReference type="Gene3D" id="2.40.50.140">
    <property type="entry name" value="Nucleic acid-binding proteins"/>
    <property type="match status" value="1"/>
</dbReference>
<keyword evidence="7 10" id="KW-0862">Zinc</keyword>
<feature type="binding site" evidence="10">
    <location>
        <begin position="165"/>
        <end position="173"/>
    </location>
    <ligand>
        <name>GTP</name>
        <dbReference type="ChEBI" id="CHEBI:37565"/>
    </ligand>
</feature>
<dbReference type="EC" id="3.6.1.-" evidence="10"/>
<comment type="cofactor">
    <cofactor evidence="10">
        <name>Zn(2+)</name>
        <dbReference type="ChEBI" id="CHEBI:29105"/>
    </cofactor>
    <text evidence="10">Binds 1 zinc ion per subunit.</text>
</comment>
<evidence type="ECO:0000256" key="3">
    <source>
        <dbReference type="ARBA" id="ARBA00022723"/>
    </source>
</evidence>
<evidence type="ECO:0000256" key="5">
    <source>
        <dbReference type="ARBA" id="ARBA00022741"/>
    </source>
</evidence>
<dbReference type="PROSITE" id="PS51721">
    <property type="entry name" value="G_CP"/>
    <property type="match status" value="1"/>
</dbReference>
<feature type="binding site" evidence="10">
    <location>
        <position position="251"/>
    </location>
    <ligand>
        <name>Zn(2+)</name>
        <dbReference type="ChEBI" id="CHEBI:29105"/>
    </ligand>
</feature>
<evidence type="ECO:0000259" key="12">
    <source>
        <dbReference type="PROSITE" id="PS51721"/>
    </source>
</evidence>
<keyword evidence="9 10" id="KW-0342">GTP-binding</keyword>
<keyword evidence="4 10" id="KW-0699">rRNA-binding</keyword>
<dbReference type="GO" id="GO:0019843">
    <property type="term" value="F:rRNA binding"/>
    <property type="evidence" value="ECO:0007669"/>
    <property type="project" value="UniProtKB-KW"/>
</dbReference>
<dbReference type="GO" id="GO:0046872">
    <property type="term" value="F:metal ion binding"/>
    <property type="evidence" value="ECO:0007669"/>
    <property type="project" value="UniProtKB-KW"/>
</dbReference>
<reference evidence="13 14" key="2">
    <citation type="journal article" date="2015" name="BMC Genomics">
        <title>Analysis of three genomes within the thermophilic bacterial species Caldanaerobacter subterraneus with a focus on carbon monoxide dehydrogenase evolution and hydrolase diversity.</title>
        <authorList>
            <person name="Sant'Anna F.H."/>
            <person name="Lebedinsky A.V."/>
            <person name="Sokolova T.G."/>
            <person name="Robb F.T."/>
            <person name="Gonzalez J.M."/>
        </authorList>
    </citation>
    <scope>NUCLEOTIDE SEQUENCE [LARGE SCALE GENOMIC DNA]</scope>
    <source>
        <strain evidence="13 14">DSM 12653</strain>
    </source>
</reference>
<feature type="binding site" evidence="10">
    <location>
        <position position="246"/>
    </location>
    <ligand>
        <name>Zn(2+)</name>
        <dbReference type="ChEBI" id="CHEBI:29105"/>
    </ligand>
</feature>
<dbReference type="Gene3D" id="1.10.40.50">
    <property type="entry name" value="Probable gtpase engc, domain 3"/>
    <property type="match status" value="1"/>
</dbReference>
<evidence type="ECO:0000256" key="6">
    <source>
        <dbReference type="ARBA" id="ARBA00022801"/>
    </source>
</evidence>
<feature type="domain" description="EngC GTPase" evidence="11">
    <location>
        <begin position="74"/>
        <end position="221"/>
    </location>
</feature>
<evidence type="ECO:0000256" key="1">
    <source>
        <dbReference type="ARBA" id="ARBA00022490"/>
    </source>
</evidence>
<dbReference type="GO" id="GO:0005737">
    <property type="term" value="C:cytoplasm"/>
    <property type="evidence" value="ECO:0007669"/>
    <property type="project" value="UniProtKB-SubCell"/>
</dbReference>
<dbReference type="GO" id="GO:0042274">
    <property type="term" value="P:ribosomal small subunit biogenesis"/>
    <property type="evidence" value="ECO:0007669"/>
    <property type="project" value="UniProtKB-UniRule"/>
</dbReference>
<evidence type="ECO:0000256" key="7">
    <source>
        <dbReference type="ARBA" id="ARBA00022833"/>
    </source>
</evidence>
<dbReference type="Gene3D" id="3.40.50.300">
    <property type="entry name" value="P-loop containing nucleotide triphosphate hydrolases"/>
    <property type="match status" value="1"/>
</dbReference>
<dbReference type="InterPro" id="IPR010914">
    <property type="entry name" value="RsgA_GTPase_dom"/>
</dbReference>
<sequence length="295" mass="33702">MERIQGRIVRGIAGFYYVATERGIIECRARGKFRKDNIIPLVGDIAEVQLVNEKEGYILEILPRKNQLVRPPVANVDQAIIVFAISKPEINRVLLDKMIVVAEINKIEPVVCINKVDMEKREEVENLINVYRKIGYKAVGTSAVTGEGMEELKSYLKDKISFFAGPSGVGKSSLINLIQSNIRLKTGELSEKLGRGRHTTRSVEFLPLDFGGYVLDTPGFTALEIDIPKKELRNYFREFIEFQENCRFNSCLHVNEPDCAVTEAVDEGIIDRQRYISYLTLLREVKEKEKRRYKN</sequence>
<proteinExistence type="inferred from homology"/>
<name>A0A0F5PMF4_9THEO</name>
<comment type="function">
    <text evidence="10">One of several proteins that assist in the late maturation steps of the functional core of the 30S ribosomal subunit. Helps release RbfA from mature subunits. May play a role in the assembly of ribosomal proteins into the subunit. Circularly permuted GTPase that catalyzes slow GTP hydrolysis, GTPase activity is stimulated by the 30S ribosomal subunit.</text>
</comment>
<dbReference type="SUPFAM" id="SSF52540">
    <property type="entry name" value="P-loop containing nucleoside triphosphate hydrolases"/>
    <property type="match status" value="1"/>
</dbReference>
<reference evidence="14" key="3">
    <citation type="submission" date="2015-02" db="EMBL/GenBank/DDBJ databases">
        <title>Genome analysis of three genomes within the thermophilic hydrogenogenic bacterial species Caldanaerobacter subterraneus.</title>
        <authorList>
            <person name="Sant'Anna F.H."/>
            <person name="Lebedinsky A."/>
            <person name="Sokolova T."/>
            <person name="Robb F.T."/>
            <person name="Gonzalez J.M."/>
        </authorList>
    </citation>
    <scope>NUCLEOTIDE SEQUENCE [LARGE SCALE GENOMIC DNA]</scope>
    <source>
        <strain evidence="14">DSM 12653</strain>
    </source>
</reference>
<evidence type="ECO:0000256" key="2">
    <source>
        <dbReference type="ARBA" id="ARBA00022517"/>
    </source>
</evidence>
<dbReference type="CDD" id="cd04466">
    <property type="entry name" value="S1_YloQ_GTPase"/>
    <property type="match status" value="1"/>
</dbReference>
<comment type="similarity">
    <text evidence="10">Belongs to the TRAFAC class YlqF/YawG GTPase family. RsgA subfamily.</text>
</comment>